<gene>
    <name evidence="1" type="ORF">SAMN06893096_102168</name>
</gene>
<dbReference type="GO" id="GO:0005737">
    <property type="term" value="C:cytoplasm"/>
    <property type="evidence" value="ECO:0007669"/>
    <property type="project" value="TreeGrafter"/>
</dbReference>
<sequence>MVLYGHTPVPAPEWVNNTLCLDTGCVFGGRLTALRYPERELVSVVAKRAYYQAAEAFLPGGADAP</sequence>
<reference evidence="2" key="1">
    <citation type="submission" date="2017-06" db="EMBL/GenBank/DDBJ databases">
        <authorList>
            <person name="Varghese N."/>
            <person name="Submissions S."/>
        </authorList>
    </citation>
    <scope>NUCLEOTIDE SEQUENCE [LARGE SCALE GENOMIC DNA]</scope>
    <source>
        <strain evidence="2">DSM 46839</strain>
    </source>
</reference>
<protein>
    <submittedName>
        <fullName evidence="1">Uncharacterized protein</fullName>
    </submittedName>
</protein>
<dbReference type="InterPro" id="IPR050126">
    <property type="entry name" value="Ap4A_hydrolase"/>
</dbReference>
<dbReference type="AlphaFoldDB" id="A0A239BZD0"/>
<dbReference type="GO" id="GO:0016791">
    <property type="term" value="F:phosphatase activity"/>
    <property type="evidence" value="ECO:0007669"/>
    <property type="project" value="TreeGrafter"/>
</dbReference>
<organism evidence="1 2">
    <name type="scientific">Geodermatophilus pulveris</name>
    <dbReference type="NCBI Taxonomy" id="1564159"/>
    <lineage>
        <taxon>Bacteria</taxon>
        <taxon>Bacillati</taxon>
        <taxon>Actinomycetota</taxon>
        <taxon>Actinomycetes</taxon>
        <taxon>Geodermatophilales</taxon>
        <taxon>Geodermatophilaceae</taxon>
        <taxon>Geodermatophilus</taxon>
    </lineage>
</organism>
<dbReference type="SUPFAM" id="SSF56300">
    <property type="entry name" value="Metallo-dependent phosphatases"/>
    <property type="match status" value="1"/>
</dbReference>
<name>A0A239BZD0_9ACTN</name>
<proteinExistence type="predicted"/>
<keyword evidence="2" id="KW-1185">Reference proteome</keyword>
<dbReference type="PANTHER" id="PTHR42850:SF7">
    <property type="entry name" value="BIS(5'-NUCLEOSYL)-TETRAPHOSPHATASE PRPE [ASYMMETRICAL]"/>
    <property type="match status" value="1"/>
</dbReference>
<accession>A0A239BZD0</accession>
<evidence type="ECO:0000313" key="2">
    <source>
        <dbReference type="Proteomes" id="UP000198373"/>
    </source>
</evidence>
<evidence type="ECO:0000313" key="1">
    <source>
        <dbReference type="EMBL" id="SNS13415.1"/>
    </source>
</evidence>
<dbReference type="EMBL" id="FZOO01000002">
    <property type="protein sequence ID" value="SNS13415.1"/>
    <property type="molecule type" value="Genomic_DNA"/>
</dbReference>
<dbReference type="PANTHER" id="PTHR42850">
    <property type="entry name" value="METALLOPHOSPHOESTERASE"/>
    <property type="match status" value="1"/>
</dbReference>
<dbReference type="Proteomes" id="UP000198373">
    <property type="component" value="Unassembled WGS sequence"/>
</dbReference>
<dbReference type="Gene3D" id="3.60.21.10">
    <property type="match status" value="1"/>
</dbReference>
<dbReference type="InterPro" id="IPR029052">
    <property type="entry name" value="Metallo-depent_PP-like"/>
</dbReference>